<comment type="caution">
    <text evidence="1">The sequence shown here is derived from an EMBL/GenBank/DDBJ whole genome shotgun (WGS) entry which is preliminary data.</text>
</comment>
<evidence type="ECO:0000313" key="2">
    <source>
        <dbReference type="Proteomes" id="UP001500731"/>
    </source>
</evidence>
<organism evidence="1 2">
    <name type="scientific">Microbacterium panaciterrae</name>
    <dbReference type="NCBI Taxonomy" id="985759"/>
    <lineage>
        <taxon>Bacteria</taxon>
        <taxon>Bacillati</taxon>
        <taxon>Actinomycetota</taxon>
        <taxon>Actinomycetes</taxon>
        <taxon>Micrococcales</taxon>
        <taxon>Microbacteriaceae</taxon>
        <taxon>Microbacterium</taxon>
    </lineage>
</organism>
<gene>
    <name evidence="1" type="ORF">GCM10023171_37800</name>
</gene>
<reference evidence="2" key="1">
    <citation type="journal article" date="2019" name="Int. J. Syst. Evol. Microbiol.">
        <title>The Global Catalogue of Microorganisms (GCM) 10K type strain sequencing project: providing services to taxonomists for standard genome sequencing and annotation.</title>
        <authorList>
            <consortium name="The Broad Institute Genomics Platform"/>
            <consortium name="The Broad Institute Genome Sequencing Center for Infectious Disease"/>
            <person name="Wu L."/>
            <person name="Ma J."/>
        </authorList>
    </citation>
    <scope>NUCLEOTIDE SEQUENCE [LARGE SCALE GENOMIC DNA]</scope>
    <source>
        <strain evidence="2">JCM 17839</strain>
    </source>
</reference>
<dbReference type="EMBL" id="BAABGP010000037">
    <property type="protein sequence ID" value="GAA4492548.1"/>
    <property type="molecule type" value="Genomic_DNA"/>
</dbReference>
<evidence type="ECO:0008006" key="3">
    <source>
        <dbReference type="Google" id="ProtNLM"/>
    </source>
</evidence>
<proteinExistence type="predicted"/>
<name>A0ABP8PUD5_9MICO</name>
<sequence>MSEIDIGAAAPEYVADVARAVLAVEHLQFRTTEVGAIIVGWLRAAHDQILAAAELTAAGHGTAAAPNVRLVFEVAIRLNWLRGLDDRAAGLRAQFEEENKLLSKHPDHLARMGLPADTEGLVLPDPADLSSFGPLDESLASAARAVANAASASRFAGGYYHAWYASRQYAHPTMRMARAYAPRSSFGLFTAPAQPDDWADRLHAMSLMLCVVAADLLMAEGLEGDQALAFFNAALAVDRSEPDRT</sequence>
<dbReference type="RefSeq" id="WP_345189076.1">
    <property type="nucleotide sequence ID" value="NZ_BAABGP010000037.1"/>
</dbReference>
<accession>A0ABP8PUD5</accession>
<evidence type="ECO:0000313" key="1">
    <source>
        <dbReference type="EMBL" id="GAA4492548.1"/>
    </source>
</evidence>
<protein>
    <recommendedName>
        <fullName evidence="3">AbiV family abortive infection protein</fullName>
    </recommendedName>
</protein>
<dbReference type="Proteomes" id="UP001500731">
    <property type="component" value="Unassembled WGS sequence"/>
</dbReference>
<keyword evidence="2" id="KW-1185">Reference proteome</keyword>